<proteinExistence type="predicted"/>
<dbReference type="InterPro" id="IPR001251">
    <property type="entry name" value="CRAL-TRIO_dom"/>
</dbReference>
<dbReference type="STRING" id="71784.A0A1Y2AG45"/>
<dbReference type="EMBL" id="MCFC01000109">
    <property type="protein sequence ID" value="ORY21511.1"/>
    <property type="molecule type" value="Genomic_DNA"/>
</dbReference>
<dbReference type="AlphaFoldDB" id="A0A1Y2AG45"/>
<dbReference type="Pfam" id="PF00650">
    <property type="entry name" value="CRAL_TRIO"/>
    <property type="match status" value="1"/>
</dbReference>
<organism evidence="2 3">
    <name type="scientific">Naematelia encephala</name>
    <dbReference type="NCBI Taxonomy" id="71784"/>
    <lineage>
        <taxon>Eukaryota</taxon>
        <taxon>Fungi</taxon>
        <taxon>Dikarya</taxon>
        <taxon>Basidiomycota</taxon>
        <taxon>Agaricomycotina</taxon>
        <taxon>Tremellomycetes</taxon>
        <taxon>Tremellales</taxon>
        <taxon>Naemateliaceae</taxon>
        <taxon>Naematelia</taxon>
    </lineage>
</organism>
<dbReference type="InParanoid" id="A0A1Y2AG45"/>
<dbReference type="Pfam" id="PF03765">
    <property type="entry name" value="CRAL_TRIO_N"/>
    <property type="match status" value="1"/>
</dbReference>
<reference evidence="2 3" key="1">
    <citation type="submission" date="2016-07" db="EMBL/GenBank/DDBJ databases">
        <title>Pervasive Adenine N6-methylation of Active Genes in Fungi.</title>
        <authorList>
            <consortium name="DOE Joint Genome Institute"/>
            <person name="Mondo S.J."/>
            <person name="Dannebaum R.O."/>
            <person name="Kuo R.C."/>
            <person name="Labutti K."/>
            <person name="Haridas S."/>
            <person name="Kuo A."/>
            <person name="Salamov A."/>
            <person name="Ahrendt S.R."/>
            <person name="Lipzen A."/>
            <person name="Sullivan W."/>
            <person name="Andreopoulos W.B."/>
            <person name="Clum A."/>
            <person name="Lindquist E."/>
            <person name="Daum C."/>
            <person name="Ramamoorthy G.K."/>
            <person name="Gryganskyi A."/>
            <person name="Culley D."/>
            <person name="Magnuson J.K."/>
            <person name="James T.Y."/>
            <person name="O'Malley M.A."/>
            <person name="Stajich J.E."/>
            <person name="Spatafora J.W."/>
            <person name="Visel A."/>
            <person name="Grigoriev I.V."/>
        </authorList>
    </citation>
    <scope>NUCLEOTIDE SEQUENCE [LARGE SCALE GENOMIC DNA]</scope>
    <source>
        <strain evidence="2 3">68-887.2</strain>
    </source>
</reference>
<feature type="domain" description="CRAL-TRIO" evidence="1">
    <location>
        <begin position="104"/>
        <end position="303"/>
    </location>
</feature>
<evidence type="ECO:0000313" key="2">
    <source>
        <dbReference type="EMBL" id="ORY21511.1"/>
    </source>
</evidence>
<dbReference type="OrthoDB" id="30289at2759"/>
<comment type="caution">
    <text evidence="2">The sequence shown here is derived from an EMBL/GenBank/DDBJ whole genome shotgun (WGS) entry which is preliminary data.</text>
</comment>
<dbReference type="SMART" id="SM01100">
    <property type="entry name" value="CRAL_TRIO_N"/>
    <property type="match status" value="1"/>
</dbReference>
<dbReference type="SUPFAM" id="SSF52087">
    <property type="entry name" value="CRAL/TRIO domain"/>
    <property type="match status" value="1"/>
</dbReference>
<dbReference type="SUPFAM" id="SSF46938">
    <property type="entry name" value="CRAL/TRIO N-terminal domain"/>
    <property type="match status" value="1"/>
</dbReference>
<dbReference type="PROSITE" id="PS50191">
    <property type="entry name" value="CRAL_TRIO"/>
    <property type="match status" value="1"/>
</dbReference>
<dbReference type="PANTHER" id="PTHR45657">
    <property type="entry name" value="CRAL-TRIO DOMAIN-CONTAINING PROTEIN YKL091C-RELATED"/>
    <property type="match status" value="1"/>
</dbReference>
<dbReference type="InterPro" id="IPR051026">
    <property type="entry name" value="PI/PC_transfer"/>
</dbReference>
<dbReference type="PANTHER" id="PTHR45657:SF3">
    <property type="entry name" value="TRANSPORTER, PUTATIVE (AFU_ORTHOLOGUE AFUA_5G09260)-RELATED"/>
    <property type="match status" value="1"/>
</dbReference>
<sequence length="388" mass="44074">MSSADHTDDTDTLTAYLYPAGHLGHLSDQQRQLLSEFKTLCAERKQYTPGSSTQRPSTDDATLLRFLRARKFQLEPAYNQFVTTERWRRENQLTELYEKIDIDEYEATRRLYPQWTGRRDRRGMPVYLFDVAPLKTSAVFAYEQAKSLKRVSRIFRGFEADSTKSPIKMLRLFALYENLCRFISPWSTTIDGRPHTETPITQGNNIIDISGVGLKQFWDLKNHMQDSSQLATAHYPETLDSIFVIGAPSFFPTVWNWIKRWFDPIVVSKIHVVAAADVYTTLAKYIAPADIPKKFGGQLDFKFGDMPNIDPAMARQLTWGDGATMVAGQHTVPIGPIRWEEGENGEMVALAVGCEQGQPRRKVVATLDKKYAHIFFPSDAGTEGKSST</sequence>
<dbReference type="InterPro" id="IPR036273">
    <property type="entry name" value="CRAL/TRIO_N_dom_sf"/>
</dbReference>
<gene>
    <name evidence="2" type="ORF">BCR39DRAFT_567187</name>
</gene>
<dbReference type="Gene3D" id="3.40.525.10">
    <property type="entry name" value="CRAL-TRIO lipid binding domain"/>
    <property type="match status" value="1"/>
</dbReference>
<dbReference type="InterPro" id="IPR036865">
    <property type="entry name" value="CRAL-TRIO_dom_sf"/>
</dbReference>
<dbReference type="CDD" id="cd00170">
    <property type="entry name" value="SEC14"/>
    <property type="match status" value="1"/>
</dbReference>
<dbReference type="SMART" id="SM00516">
    <property type="entry name" value="SEC14"/>
    <property type="match status" value="1"/>
</dbReference>
<evidence type="ECO:0000259" key="1">
    <source>
        <dbReference type="PROSITE" id="PS50191"/>
    </source>
</evidence>
<dbReference type="Proteomes" id="UP000193986">
    <property type="component" value="Unassembled WGS sequence"/>
</dbReference>
<name>A0A1Y2AG45_9TREE</name>
<accession>A0A1Y2AG45</accession>
<protein>
    <submittedName>
        <fullName evidence="2">CRAL-TRIO domain-containing protein</fullName>
    </submittedName>
</protein>
<dbReference type="InterPro" id="IPR011074">
    <property type="entry name" value="CRAL/TRIO_N_dom"/>
</dbReference>
<dbReference type="Gene3D" id="1.10.8.20">
    <property type="entry name" value="N-terminal domain of phosphatidylinositol transfer protein sec14p"/>
    <property type="match status" value="1"/>
</dbReference>
<evidence type="ECO:0000313" key="3">
    <source>
        <dbReference type="Proteomes" id="UP000193986"/>
    </source>
</evidence>
<keyword evidence="3" id="KW-1185">Reference proteome</keyword>